<evidence type="ECO:0000259" key="2">
    <source>
        <dbReference type="PROSITE" id="PS50858"/>
    </source>
</evidence>
<dbReference type="Pfam" id="PF03909">
    <property type="entry name" value="BSD"/>
    <property type="match status" value="1"/>
</dbReference>
<comment type="caution">
    <text evidence="3">The sequence shown here is derived from an EMBL/GenBank/DDBJ whole genome shotgun (WGS) entry which is preliminary data.</text>
</comment>
<feature type="compositionally biased region" description="Low complexity" evidence="1">
    <location>
        <begin position="266"/>
        <end position="280"/>
    </location>
</feature>
<proteinExistence type="predicted"/>
<dbReference type="EMBL" id="CAJVPS010001960">
    <property type="protein sequence ID" value="CAG8555738.1"/>
    <property type="molecule type" value="Genomic_DNA"/>
</dbReference>
<dbReference type="OrthoDB" id="47923at2759"/>
<name>A0A9N9B7B6_9GLOM</name>
<feature type="compositionally biased region" description="Basic and acidic residues" evidence="1">
    <location>
        <begin position="281"/>
        <end position="293"/>
    </location>
</feature>
<dbReference type="PANTHER" id="PTHR16019">
    <property type="entry name" value="SYNAPSE-ASSOCIATED PROTEIN"/>
    <property type="match status" value="1"/>
</dbReference>
<accession>A0A9N9B7B6</accession>
<evidence type="ECO:0000313" key="3">
    <source>
        <dbReference type="EMBL" id="CAG8555738.1"/>
    </source>
</evidence>
<keyword evidence="4" id="KW-1185">Reference proteome</keyword>
<dbReference type="PROSITE" id="PS50858">
    <property type="entry name" value="BSD"/>
    <property type="match status" value="1"/>
</dbReference>
<dbReference type="SMART" id="SM00751">
    <property type="entry name" value="BSD"/>
    <property type="match status" value="1"/>
</dbReference>
<gene>
    <name evidence="3" type="ORF">ALEPTO_LOCUS6098</name>
</gene>
<dbReference type="Gene3D" id="1.10.3970.10">
    <property type="entry name" value="BSD domain"/>
    <property type="match status" value="1"/>
</dbReference>
<dbReference type="SUPFAM" id="SSF140383">
    <property type="entry name" value="BSD domain-like"/>
    <property type="match status" value="1"/>
</dbReference>
<dbReference type="AlphaFoldDB" id="A0A9N9B7B6"/>
<dbReference type="InterPro" id="IPR005607">
    <property type="entry name" value="BSD_dom"/>
</dbReference>
<dbReference type="PANTHER" id="PTHR16019:SF6">
    <property type="entry name" value="SYNAPSE-ASSOCIATED PROTEIN 1"/>
    <property type="match status" value="1"/>
</dbReference>
<protein>
    <submittedName>
        <fullName evidence="3">2771_t:CDS:1</fullName>
    </submittedName>
</protein>
<dbReference type="GO" id="GO:0038203">
    <property type="term" value="P:TORC2 signaling"/>
    <property type="evidence" value="ECO:0007669"/>
    <property type="project" value="TreeGrafter"/>
</dbReference>
<feature type="region of interest" description="Disordered" evidence="1">
    <location>
        <begin position="265"/>
        <end position="293"/>
    </location>
</feature>
<dbReference type="Proteomes" id="UP000789508">
    <property type="component" value="Unassembled WGS sequence"/>
</dbReference>
<reference evidence="3" key="1">
    <citation type="submission" date="2021-06" db="EMBL/GenBank/DDBJ databases">
        <authorList>
            <person name="Kallberg Y."/>
            <person name="Tangrot J."/>
            <person name="Rosling A."/>
        </authorList>
    </citation>
    <scope>NUCLEOTIDE SEQUENCE</scope>
    <source>
        <strain evidence="3">FL130A</strain>
    </source>
</reference>
<dbReference type="GO" id="GO:0005634">
    <property type="term" value="C:nucleus"/>
    <property type="evidence" value="ECO:0007669"/>
    <property type="project" value="TreeGrafter"/>
</dbReference>
<sequence length="351" mass="39272">MELPNVVRNLDQTIKNMDLPNAVKNLQAVTNIEIPESVRKLEIPQAVKNLDLNAVKNIELPNAVKNIELPNALRSVPNAVSNVVKDVQIPNNATTRRLSLLATSAFSSVASITQIIQQKVEETTKNIQSEHEAFVKQVKEESIEPNSGTVALPPWEGLPNEDELKKQILALSKDKRNFLINPPENTNFQFDLNVYYQTAMAVLNADPNLNRMRFELVPSQVQEPTFWRNYFYRISLIKQTALGSTDAATLANEVYSKSDEELVKETAASSSTSTTNTVVNSKDEENTKKEKEKIDEVKEVLFDAENSGEGSDVWEDELAKVAADVGVIEGEDADEELVDDWEEEMKKELSL</sequence>
<evidence type="ECO:0000256" key="1">
    <source>
        <dbReference type="SAM" id="MobiDB-lite"/>
    </source>
</evidence>
<feature type="domain" description="BSD" evidence="2">
    <location>
        <begin position="184"/>
        <end position="238"/>
    </location>
</feature>
<dbReference type="InterPro" id="IPR035925">
    <property type="entry name" value="BSD_dom_sf"/>
</dbReference>
<dbReference type="GO" id="GO:0005794">
    <property type="term" value="C:Golgi apparatus"/>
    <property type="evidence" value="ECO:0007669"/>
    <property type="project" value="TreeGrafter"/>
</dbReference>
<dbReference type="InterPro" id="IPR051494">
    <property type="entry name" value="BSD_domain-containing"/>
</dbReference>
<organism evidence="3 4">
    <name type="scientific">Ambispora leptoticha</name>
    <dbReference type="NCBI Taxonomy" id="144679"/>
    <lineage>
        <taxon>Eukaryota</taxon>
        <taxon>Fungi</taxon>
        <taxon>Fungi incertae sedis</taxon>
        <taxon>Mucoromycota</taxon>
        <taxon>Glomeromycotina</taxon>
        <taxon>Glomeromycetes</taxon>
        <taxon>Archaeosporales</taxon>
        <taxon>Ambisporaceae</taxon>
        <taxon>Ambispora</taxon>
    </lineage>
</organism>
<evidence type="ECO:0000313" key="4">
    <source>
        <dbReference type="Proteomes" id="UP000789508"/>
    </source>
</evidence>